<dbReference type="Proteomes" id="UP000257143">
    <property type="component" value="Unassembled WGS sequence"/>
</dbReference>
<keyword evidence="3" id="KW-1185">Reference proteome</keyword>
<dbReference type="InterPro" id="IPR001387">
    <property type="entry name" value="Cro/C1-type_HTH"/>
</dbReference>
<name>A0A3D8Q0B4_9BACI</name>
<dbReference type="SUPFAM" id="SSF47413">
    <property type="entry name" value="lambda repressor-like DNA-binding domains"/>
    <property type="match status" value="1"/>
</dbReference>
<evidence type="ECO:0000313" key="2">
    <source>
        <dbReference type="EMBL" id="RDW21048.1"/>
    </source>
</evidence>
<dbReference type="Pfam" id="PF13443">
    <property type="entry name" value="HTH_26"/>
    <property type="match status" value="1"/>
</dbReference>
<organism evidence="2 3">
    <name type="scientific">Oceanobacillus arenosus</name>
    <dbReference type="NCBI Taxonomy" id="1229153"/>
    <lineage>
        <taxon>Bacteria</taxon>
        <taxon>Bacillati</taxon>
        <taxon>Bacillota</taxon>
        <taxon>Bacilli</taxon>
        <taxon>Bacillales</taxon>
        <taxon>Bacillaceae</taxon>
        <taxon>Oceanobacillus</taxon>
    </lineage>
</organism>
<dbReference type="EMBL" id="PIOC01000005">
    <property type="protein sequence ID" value="RDW21048.1"/>
    <property type="molecule type" value="Genomic_DNA"/>
</dbReference>
<proteinExistence type="predicted"/>
<comment type="caution">
    <text evidence="2">The sequence shown here is derived from an EMBL/GenBank/DDBJ whole genome shotgun (WGS) entry which is preliminary data.</text>
</comment>
<reference evidence="3" key="1">
    <citation type="submission" date="2017-11" db="EMBL/GenBank/DDBJ databases">
        <authorList>
            <person name="Zhu W."/>
        </authorList>
    </citation>
    <scope>NUCLEOTIDE SEQUENCE [LARGE SCALE GENOMIC DNA]</scope>
    <source>
        <strain evidence="3">CAU 1183</strain>
    </source>
</reference>
<dbReference type="InterPro" id="IPR010982">
    <property type="entry name" value="Lambda_DNA-bd_dom_sf"/>
</dbReference>
<feature type="domain" description="HTH cro/C1-type" evidence="1">
    <location>
        <begin position="10"/>
        <end position="64"/>
    </location>
</feature>
<sequence>MALKVGRCLLQNRLKDAHMTQQELANRMGITVQQINKYVRNRQKMSIEVAGNIAFILKCHVEDLYEWIEVGNNE</sequence>
<evidence type="ECO:0000259" key="1">
    <source>
        <dbReference type="PROSITE" id="PS50943"/>
    </source>
</evidence>
<dbReference type="OrthoDB" id="2472497at2"/>
<gene>
    <name evidence="2" type="ORF">CWR48_04130</name>
</gene>
<protein>
    <submittedName>
        <fullName evidence="2">XRE family transcriptional regulator</fullName>
    </submittedName>
</protein>
<dbReference type="Gene3D" id="1.10.260.40">
    <property type="entry name" value="lambda repressor-like DNA-binding domains"/>
    <property type="match status" value="1"/>
</dbReference>
<dbReference type="AlphaFoldDB" id="A0A3D8Q0B4"/>
<dbReference type="PROSITE" id="PS50943">
    <property type="entry name" value="HTH_CROC1"/>
    <property type="match status" value="1"/>
</dbReference>
<dbReference type="GO" id="GO:0003677">
    <property type="term" value="F:DNA binding"/>
    <property type="evidence" value="ECO:0007669"/>
    <property type="project" value="InterPro"/>
</dbReference>
<evidence type="ECO:0000313" key="3">
    <source>
        <dbReference type="Proteomes" id="UP000257143"/>
    </source>
</evidence>
<dbReference type="CDD" id="cd00093">
    <property type="entry name" value="HTH_XRE"/>
    <property type="match status" value="1"/>
</dbReference>
<dbReference type="SMART" id="SM00530">
    <property type="entry name" value="HTH_XRE"/>
    <property type="match status" value="1"/>
</dbReference>
<accession>A0A3D8Q0B4</accession>